<feature type="region of interest" description="Disordered" evidence="1">
    <location>
        <begin position="84"/>
        <end position="107"/>
    </location>
</feature>
<dbReference type="AlphaFoldDB" id="A0A7J7MCW4"/>
<keyword evidence="3" id="KW-1185">Reference proteome</keyword>
<sequence>MTNLPPNNNNNKKNGRNNNENGTFPIPQVLPRTIAMRNVPIPSIGGIVIRETPSNEVSTTIAIEVPNLIITLVREGLSKRVLAQRSRRERERQLRESGHTGSPAPQTIDNFVETVVHTRATTPHAPENIIEIEFPLPLPLDRHTNSVLSKRVIAQRARRERERQLRESATVSELFNQEPSNHTFHNNALNAGINRVPMHTELPMSQALDSAAETEVPTPITTVIDTFRKHPYHTTEAPHLQNLTMRTNSNFPSSIFEIGESSTARENVVPNLDQLPNELQELYDGNEPRSRSFWKYIQEYNAANAFTSLGVTMDDRVIPGRGPSSFVIHGELHPRIALNKVSIQDYTYSNIDLMILIKLFCCLSYKMVIEEHDEKETLKVTWVKLFWIHLLLLPGTMEKLEPPEGCTFLDGLDISLFLFKPASLYIRDELVELKATTTLQKHVQNLSKTKAEGSNKKEVEMEATRRRWRRKQQEGSNKQFFQACSLQR</sequence>
<evidence type="ECO:0000313" key="3">
    <source>
        <dbReference type="Proteomes" id="UP000541444"/>
    </source>
</evidence>
<comment type="caution">
    <text evidence="2">The sequence shown here is derived from an EMBL/GenBank/DDBJ whole genome shotgun (WGS) entry which is preliminary data.</text>
</comment>
<name>A0A7J7MCW4_9MAGN</name>
<feature type="compositionally biased region" description="Basic and acidic residues" evidence="1">
    <location>
        <begin position="86"/>
        <end position="98"/>
    </location>
</feature>
<gene>
    <name evidence="2" type="ORF">GIB67_021396</name>
</gene>
<feature type="region of interest" description="Disordered" evidence="1">
    <location>
        <begin position="1"/>
        <end position="26"/>
    </location>
</feature>
<evidence type="ECO:0000256" key="1">
    <source>
        <dbReference type="SAM" id="MobiDB-lite"/>
    </source>
</evidence>
<feature type="compositionally biased region" description="Low complexity" evidence="1">
    <location>
        <begin position="1"/>
        <end position="22"/>
    </location>
</feature>
<feature type="region of interest" description="Disordered" evidence="1">
    <location>
        <begin position="447"/>
        <end position="479"/>
    </location>
</feature>
<evidence type="ECO:0000313" key="2">
    <source>
        <dbReference type="EMBL" id="KAF6152736.1"/>
    </source>
</evidence>
<dbReference type="EMBL" id="JACGCM010001615">
    <property type="protein sequence ID" value="KAF6152736.1"/>
    <property type="molecule type" value="Genomic_DNA"/>
</dbReference>
<protein>
    <submittedName>
        <fullName evidence="2">Uncharacterized protein</fullName>
    </submittedName>
</protein>
<feature type="compositionally biased region" description="Basic and acidic residues" evidence="1">
    <location>
        <begin position="449"/>
        <end position="465"/>
    </location>
</feature>
<accession>A0A7J7MCW4</accession>
<dbReference type="OrthoDB" id="1738642at2759"/>
<organism evidence="2 3">
    <name type="scientific">Kingdonia uniflora</name>
    <dbReference type="NCBI Taxonomy" id="39325"/>
    <lineage>
        <taxon>Eukaryota</taxon>
        <taxon>Viridiplantae</taxon>
        <taxon>Streptophyta</taxon>
        <taxon>Embryophyta</taxon>
        <taxon>Tracheophyta</taxon>
        <taxon>Spermatophyta</taxon>
        <taxon>Magnoliopsida</taxon>
        <taxon>Ranunculales</taxon>
        <taxon>Circaeasteraceae</taxon>
        <taxon>Kingdonia</taxon>
    </lineage>
</organism>
<dbReference type="Proteomes" id="UP000541444">
    <property type="component" value="Unassembled WGS sequence"/>
</dbReference>
<reference evidence="2 3" key="1">
    <citation type="journal article" date="2020" name="IScience">
        <title>Genome Sequencing of the Endangered Kingdonia uniflora (Circaeasteraceae, Ranunculales) Reveals Potential Mechanisms of Evolutionary Specialization.</title>
        <authorList>
            <person name="Sun Y."/>
            <person name="Deng T."/>
            <person name="Zhang A."/>
            <person name="Moore M.J."/>
            <person name="Landis J.B."/>
            <person name="Lin N."/>
            <person name="Zhang H."/>
            <person name="Zhang X."/>
            <person name="Huang J."/>
            <person name="Zhang X."/>
            <person name="Sun H."/>
            <person name="Wang H."/>
        </authorList>
    </citation>
    <scope>NUCLEOTIDE SEQUENCE [LARGE SCALE GENOMIC DNA]</scope>
    <source>
        <strain evidence="2">TB1705</strain>
        <tissue evidence="2">Leaf</tissue>
    </source>
</reference>
<proteinExistence type="predicted"/>